<dbReference type="GO" id="GO:0043005">
    <property type="term" value="C:neuron projection"/>
    <property type="evidence" value="ECO:0007669"/>
    <property type="project" value="TreeGrafter"/>
</dbReference>
<evidence type="ECO:0000256" key="6">
    <source>
        <dbReference type="RuleBase" id="RU210713"/>
    </source>
</evidence>
<feature type="compositionally biased region" description="Acidic residues" evidence="7">
    <location>
        <begin position="178"/>
        <end position="187"/>
    </location>
</feature>
<proteinExistence type="predicted"/>
<comment type="subcellular location">
    <subcellularLocation>
        <location evidence="1 6">Endoplasmic reticulum membrane</location>
        <topology evidence="1 6">Multi-pass membrane protein</topology>
    </subcellularLocation>
</comment>
<gene>
    <name evidence="9" type="primary">rtn2a</name>
</gene>
<dbReference type="GO" id="GO:0005789">
    <property type="term" value="C:endoplasmic reticulum membrane"/>
    <property type="evidence" value="ECO:0007669"/>
    <property type="project" value="UniProtKB-SubCell"/>
</dbReference>
<feature type="compositionally biased region" description="Acidic residues" evidence="7">
    <location>
        <begin position="82"/>
        <end position="94"/>
    </location>
</feature>
<dbReference type="GO" id="GO:0030182">
    <property type="term" value="P:neuron differentiation"/>
    <property type="evidence" value="ECO:0007669"/>
    <property type="project" value="TreeGrafter"/>
</dbReference>
<organism evidence="9 10">
    <name type="scientific">Salmo trutta</name>
    <name type="common">Brown trout</name>
    <dbReference type="NCBI Taxonomy" id="8032"/>
    <lineage>
        <taxon>Eukaryota</taxon>
        <taxon>Metazoa</taxon>
        <taxon>Chordata</taxon>
        <taxon>Craniata</taxon>
        <taxon>Vertebrata</taxon>
        <taxon>Euteleostomi</taxon>
        <taxon>Actinopterygii</taxon>
        <taxon>Neopterygii</taxon>
        <taxon>Teleostei</taxon>
        <taxon>Protacanthopterygii</taxon>
        <taxon>Salmoniformes</taxon>
        <taxon>Salmonidae</taxon>
        <taxon>Salmoninae</taxon>
        <taxon>Salmo</taxon>
    </lineage>
</organism>
<reference evidence="9" key="2">
    <citation type="submission" date="2025-09" db="UniProtKB">
        <authorList>
            <consortium name="Ensembl"/>
        </authorList>
    </citation>
    <scope>IDENTIFICATION</scope>
</reference>
<dbReference type="PANTHER" id="PTHR45799:SF7">
    <property type="entry name" value="RETICULON"/>
    <property type="match status" value="1"/>
</dbReference>
<feature type="region of interest" description="Disordered" evidence="7">
    <location>
        <begin position="49"/>
        <end position="107"/>
    </location>
</feature>
<evidence type="ECO:0000256" key="4">
    <source>
        <dbReference type="ARBA" id="ARBA00022989"/>
    </source>
</evidence>
<keyword evidence="4 6" id="KW-1133">Transmembrane helix</keyword>
<dbReference type="GO" id="GO:0014069">
    <property type="term" value="C:postsynaptic density"/>
    <property type="evidence" value="ECO:0007669"/>
    <property type="project" value="TreeGrafter"/>
</dbReference>
<evidence type="ECO:0000256" key="1">
    <source>
        <dbReference type="ARBA" id="ARBA00004477"/>
    </source>
</evidence>
<feature type="transmembrane region" description="Helical" evidence="6">
    <location>
        <begin position="348"/>
        <end position="366"/>
    </location>
</feature>
<dbReference type="GO" id="GO:0007420">
    <property type="term" value="P:brain development"/>
    <property type="evidence" value="ECO:0007669"/>
    <property type="project" value="TreeGrafter"/>
</dbReference>
<name>A0A673XBY2_SALTR</name>
<feature type="compositionally biased region" description="Basic residues" evidence="7">
    <location>
        <begin position="128"/>
        <end position="143"/>
    </location>
</feature>
<feature type="domain" description="Reticulon" evidence="8">
    <location>
        <begin position="310"/>
        <end position="508"/>
    </location>
</feature>
<keyword evidence="10" id="KW-1185">Reference proteome</keyword>
<evidence type="ECO:0000256" key="7">
    <source>
        <dbReference type="SAM" id="MobiDB-lite"/>
    </source>
</evidence>
<keyword evidence="5 6" id="KW-0472">Membrane</keyword>
<evidence type="ECO:0000256" key="5">
    <source>
        <dbReference type="ARBA" id="ARBA00023136"/>
    </source>
</evidence>
<dbReference type="AlphaFoldDB" id="A0A673XBY2"/>
<dbReference type="Gene3D" id="1.20.5.2480">
    <property type="match status" value="1"/>
</dbReference>
<keyword evidence="2 6" id="KW-0812">Transmembrane</keyword>
<feature type="compositionally biased region" description="Low complexity" evidence="7">
    <location>
        <begin position="495"/>
        <end position="508"/>
    </location>
</feature>
<feature type="region of interest" description="Disordered" evidence="7">
    <location>
        <begin position="123"/>
        <end position="282"/>
    </location>
</feature>
<feature type="compositionally biased region" description="Polar residues" evidence="7">
    <location>
        <begin position="51"/>
        <end position="61"/>
    </location>
</feature>
<feature type="region of interest" description="Disordered" evidence="7">
    <location>
        <begin position="489"/>
        <end position="508"/>
    </location>
</feature>
<dbReference type="Proteomes" id="UP000472277">
    <property type="component" value="Chromosome 26"/>
</dbReference>
<evidence type="ECO:0000313" key="9">
    <source>
        <dbReference type="Ensembl" id="ENSSTUP00000021729.1"/>
    </source>
</evidence>
<dbReference type="InterPro" id="IPR046964">
    <property type="entry name" value="RTN1-4"/>
</dbReference>
<evidence type="ECO:0000256" key="2">
    <source>
        <dbReference type="ARBA" id="ARBA00022692"/>
    </source>
</evidence>
<evidence type="ECO:0000313" key="10">
    <source>
        <dbReference type="Proteomes" id="UP000472277"/>
    </source>
</evidence>
<reference evidence="9" key="1">
    <citation type="submission" date="2025-08" db="UniProtKB">
        <authorList>
            <consortium name="Ensembl"/>
        </authorList>
    </citation>
    <scope>IDENTIFICATION</scope>
</reference>
<dbReference type="PANTHER" id="PTHR45799">
    <property type="entry name" value="RETICULON-LIKE PROTEIN"/>
    <property type="match status" value="1"/>
</dbReference>
<dbReference type="InParanoid" id="A0A673XBY2"/>
<sequence>NIASYFLTEVHPGNSPTGHAKAVSVRIVGIEDRYVLTVTLSSLNLAEEYGSVSSTPDSTPPCTEGGNEESELYDLQTAREWSDEEDGGPEDDDGGASSPSIWGTPRQNSFEPTFSYIAIAEAEAGGASRHHRDSSSGSRRRGGARGGRTSLIRTDTVESLLPLDSPDVEWDPHTFLTLEDEDEEEREERERDVHRQTVTVQASLLDTEIDPQERDTETQREETEPLEHQHYSPSDSHQAASPPPEAESLVPTETTVPLLTAVRPRGGLTDDVSSTSSTSIGRNTQEELVSEQWFSALNLSGPTICTHIAVMDLIYWKDTERTGMVFTGLVVGLLSLFQLSIITVISTISLGALCFTVSVSLYYKILHVLNMGDGVPPFKAYLDLDISFSGELADQYMQKAIVAVVSAANSLKNLFLVGSLFDSLKLLALIYLLTFLGDLCNGLTVLIMGVIALFSLPLFYRQHQAKVDGFFAGIQANVDNVKDILHRIAQGGGPTPDTTPGGAKPKTQ</sequence>
<evidence type="ECO:0000256" key="3">
    <source>
        <dbReference type="ARBA" id="ARBA00022824"/>
    </source>
</evidence>
<keyword evidence="3 6" id="KW-0256">Endoplasmic reticulum</keyword>
<feature type="compositionally biased region" description="Basic and acidic residues" evidence="7">
    <location>
        <begin position="211"/>
        <end position="230"/>
    </location>
</feature>
<feature type="compositionally biased region" description="Low complexity" evidence="7">
    <location>
        <begin position="249"/>
        <end position="260"/>
    </location>
</feature>
<evidence type="ECO:0000259" key="8">
    <source>
        <dbReference type="PROSITE" id="PS50845"/>
    </source>
</evidence>
<dbReference type="GO" id="GO:0071787">
    <property type="term" value="P:endoplasmic reticulum tubular network formation"/>
    <property type="evidence" value="ECO:0007669"/>
    <property type="project" value="TreeGrafter"/>
</dbReference>
<accession>A0A673XBY2</accession>
<dbReference type="Pfam" id="PF02453">
    <property type="entry name" value="Reticulon"/>
    <property type="match status" value="1"/>
</dbReference>
<dbReference type="InterPro" id="IPR003388">
    <property type="entry name" value="Reticulon"/>
</dbReference>
<dbReference type="GeneTree" id="ENSGT00940000167260"/>
<dbReference type="PROSITE" id="PS50845">
    <property type="entry name" value="RETICULON"/>
    <property type="match status" value="1"/>
</dbReference>
<protein>
    <recommendedName>
        <fullName evidence="6">Reticulon</fullName>
    </recommendedName>
</protein>
<feature type="transmembrane region" description="Helical" evidence="6">
    <location>
        <begin position="442"/>
        <end position="460"/>
    </location>
</feature>
<feature type="transmembrane region" description="Helical" evidence="6">
    <location>
        <begin position="414"/>
        <end position="436"/>
    </location>
</feature>
<dbReference type="Ensembl" id="ENSSTUT00000022828.1">
    <property type="protein sequence ID" value="ENSSTUP00000021729.1"/>
    <property type="gene ID" value="ENSSTUG00000009580.1"/>
</dbReference>